<evidence type="ECO:0000313" key="2">
    <source>
        <dbReference type="Proteomes" id="UP000234254"/>
    </source>
</evidence>
<sequence>MSLQACCFKLDISYLIPRQSKTLAILSKISRTYDIHFACKLCMTHAFLHILMDLVEMKRAHGSMFKRKFQAIKETYRHAERCSPALHTSSAAMTGGGDRSFTRAVGGGAALRTTKKHEENASRWIRSF</sequence>
<dbReference type="EMBL" id="MSFM01000001">
    <property type="protein sequence ID" value="PKY08466.1"/>
    <property type="molecule type" value="Genomic_DNA"/>
</dbReference>
<dbReference type="GeneID" id="36546018"/>
<gene>
    <name evidence="1" type="ORF">P168DRAFT_301159</name>
</gene>
<organism evidence="1 2">
    <name type="scientific">Aspergillus campestris (strain IBT 28561)</name>
    <dbReference type="NCBI Taxonomy" id="1392248"/>
    <lineage>
        <taxon>Eukaryota</taxon>
        <taxon>Fungi</taxon>
        <taxon>Dikarya</taxon>
        <taxon>Ascomycota</taxon>
        <taxon>Pezizomycotina</taxon>
        <taxon>Eurotiomycetes</taxon>
        <taxon>Eurotiomycetidae</taxon>
        <taxon>Eurotiales</taxon>
        <taxon>Aspergillaceae</taxon>
        <taxon>Aspergillus</taxon>
        <taxon>Aspergillus subgen. Circumdati</taxon>
    </lineage>
</organism>
<keyword evidence="2" id="KW-1185">Reference proteome</keyword>
<comment type="caution">
    <text evidence="1">The sequence shown here is derived from an EMBL/GenBank/DDBJ whole genome shotgun (WGS) entry which is preliminary data.</text>
</comment>
<dbReference type="RefSeq" id="XP_024697060.1">
    <property type="nucleotide sequence ID" value="XM_024838494.1"/>
</dbReference>
<proteinExistence type="predicted"/>
<dbReference type="VEuPathDB" id="FungiDB:P168DRAFT_301159"/>
<dbReference type="AlphaFoldDB" id="A0A2I1DF14"/>
<accession>A0A2I1DF14</accession>
<protein>
    <submittedName>
        <fullName evidence="1">Uncharacterized protein</fullName>
    </submittedName>
</protein>
<evidence type="ECO:0000313" key="1">
    <source>
        <dbReference type="EMBL" id="PKY08466.1"/>
    </source>
</evidence>
<name>A0A2I1DF14_ASPC2</name>
<reference evidence="1" key="1">
    <citation type="submission" date="2016-12" db="EMBL/GenBank/DDBJ databases">
        <title>The genomes of Aspergillus section Nigri reveals drivers in fungal speciation.</title>
        <authorList>
            <consortium name="DOE Joint Genome Institute"/>
            <person name="Vesth T.C."/>
            <person name="Nybo J."/>
            <person name="Theobald S."/>
            <person name="Brandl J."/>
            <person name="Frisvad J.C."/>
            <person name="Nielsen K.F."/>
            <person name="Lyhne E.K."/>
            <person name="Kogle M.E."/>
            <person name="Kuo A."/>
            <person name="Riley R."/>
            <person name="Clum A."/>
            <person name="Nolan M."/>
            <person name="Lipzen A."/>
            <person name="Salamov A."/>
            <person name="Henrissat B."/>
            <person name="Wiebenga A."/>
            <person name="De vries R.P."/>
            <person name="Grigoriev I.V."/>
            <person name="Mortensen U.H."/>
            <person name="Andersen M.R."/>
            <person name="Baker S.E."/>
        </authorList>
    </citation>
    <scope>NUCLEOTIDE SEQUENCE</scope>
    <source>
        <strain evidence="1">IBT 28561</strain>
    </source>
</reference>
<dbReference type="Proteomes" id="UP000234254">
    <property type="component" value="Unassembled WGS sequence"/>
</dbReference>